<dbReference type="SUPFAM" id="SSF50242">
    <property type="entry name" value="TIMP-like"/>
    <property type="match status" value="1"/>
</dbReference>
<reference evidence="13" key="1">
    <citation type="submission" date="2015-02" db="EMBL/GenBank/DDBJ databases">
        <title>Genome sequencing for Strongylocentrotus purpuratus.</title>
        <authorList>
            <person name="Murali S."/>
            <person name="Liu Y."/>
            <person name="Vee V."/>
            <person name="English A."/>
            <person name="Wang M."/>
            <person name="Skinner E."/>
            <person name="Han Y."/>
            <person name="Muzny D.M."/>
            <person name="Worley K.C."/>
            <person name="Gibbs R.A."/>
        </authorList>
    </citation>
    <scope>NUCLEOTIDE SEQUENCE</scope>
</reference>
<dbReference type="CDD" id="cd03577">
    <property type="entry name" value="NTR_TIMP_like"/>
    <property type="match status" value="1"/>
</dbReference>
<dbReference type="InParanoid" id="A0A7M7MZR8"/>
<sequence>MASYLKSSSSGIMRCCILVTMVTSALACMCQPSHPQQQYCKANFVLTGHVLEKNPIDDIQLRGRFGQFEYVINVDKIFKENENLKKGASGFPLSILPSPGDSLCGPKSLRIGTKYLIAGSVVGGELHISACDWIQEWRDVTQEQKKGIKNFYSAYCSQCMIQSTMGGFRQNTGGGTAGGCIYDPAPSMVNGVEDCQALYATCIIQQGQECQWYHRGNDYQDCISRNKPYYHGVETTQSVNFPIMDDVMT</sequence>
<keyword evidence="3" id="KW-0964">Secreted</keyword>
<dbReference type="Proteomes" id="UP000007110">
    <property type="component" value="Unassembled WGS sequence"/>
</dbReference>
<comment type="similarity">
    <text evidence="2">Belongs to the protease inhibitor I35 (TIMP) family.</text>
</comment>
<dbReference type="FunFam" id="2.40.50.120:FF:000030">
    <property type="entry name" value="AGAP003319-PA"/>
    <property type="match status" value="1"/>
</dbReference>
<feature type="chain" id="PRO_5029781595" description="NTR domain-containing protein" evidence="10">
    <location>
        <begin position="28"/>
        <end position="249"/>
    </location>
</feature>
<evidence type="ECO:0000256" key="8">
    <source>
        <dbReference type="PIRSR" id="PIRSR601820-1"/>
    </source>
</evidence>
<keyword evidence="5" id="KW-0646">Protease inhibitor</keyword>
<evidence type="ECO:0000256" key="10">
    <source>
        <dbReference type="SAM" id="SignalP"/>
    </source>
</evidence>
<feature type="domain" description="NTR" evidence="11">
    <location>
        <begin position="28"/>
        <end position="156"/>
    </location>
</feature>
<name>A0A7M7MZR8_STRPU</name>
<feature type="disulfide bond" evidence="9">
    <location>
        <begin position="159"/>
        <end position="210"/>
    </location>
</feature>
<evidence type="ECO:0000259" key="11">
    <source>
        <dbReference type="PROSITE" id="PS50189"/>
    </source>
</evidence>
<keyword evidence="4" id="KW-0483">Metalloprotease inhibitor</keyword>
<reference evidence="12" key="2">
    <citation type="submission" date="2021-01" db="UniProtKB">
        <authorList>
            <consortium name="EnsemblMetazoa"/>
        </authorList>
    </citation>
    <scope>IDENTIFICATION</scope>
</reference>
<evidence type="ECO:0000256" key="5">
    <source>
        <dbReference type="ARBA" id="ARBA00022690"/>
    </source>
</evidence>
<evidence type="ECO:0000256" key="1">
    <source>
        <dbReference type="ARBA" id="ARBA00004613"/>
    </source>
</evidence>
<accession>A0A7M7MZR8</accession>
<evidence type="ECO:0000313" key="13">
    <source>
        <dbReference type="Proteomes" id="UP000007110"/>
    </source>
</evidence>
<dbReference type="InterPro" id="IPR008993">
    <property type="entry name" value="TIMP-like_OB-fold"/>
</dbReference>
<dbReference type="KEGG" id="spu:115919455"/>
<dbReference type="EnsemblMetazoa" id="XM_030973313">
    <property type="protein sequence ID" value="XP_030829173"/>
    <property type="gene ID" value="LOC115919455"/>
</dbReference>
<dbReference type="GO" id="GO:0008191">
    <property type="term" value="F:metalloendopeptidase inhibitor activity"/>
    <property type="evidence" value="ECO:0000318"/>
    <property type="project" value="GO_Central"/>
</dbReference>
<dbReference type="Pfam" id="PF00965">
    <property type="entry name" value="TIMP"/>
    <property type="match status" value="1"/>
</dbReference>
<feature type="disulfide bond" evidence="9">
    <location>
        <begin position="30"/>
        <end position="131"/>
    </location>
</feature>
<organism evidence="12 13">
    <name type="scientific">Strongylocentrotus purpuratus</name>
    <name type="common">Purple sea urchin</name>
    <dbReference type="NCBI Taxonomy" id="7668"/>
    <lineage>
        <taxon>Eukaryota</taxon>
        <taxon>Metazoa</taxon>
        <taxon>Echinodermata</taxon>
        <taxon>Eleutherozoa</taxon>
        <taxon>Echinozoa</taxon>
        <taxon>Echinoidea</taxon>
        <taxon>Euechinoidea</taxon>
        <taxon>Echinacea</taxon>
        <taxon>Camarodonta</taxon>
        <taxon>Echinidea</taxon>
        <taxon>Strongylocentrotidae</taxon>
        <taxon>Strongylocentrotus</taxon>
    </lineage>
</organism>
<dbReference type="RefSeq" id="XP_030829173.1">
    <property type="nucleotide sequence ID" value="XM_030973313.1"/>
</dbReference>
<dbReference type="OMA" id="NCACQIS"/>
<keyword evidence="10" id="KW-0732">Signal</keyword>
<evidence type="ECO:0000313" key="12">
    <source>
        <dbReference type="EnsemblMetazoa" id="XP_030829173"/>
    </source>
</evidence>
<dbReference type="GO" id="GO:0046872">
    <property type="term" value="F:metal ion binding"/>
    <property type="evidence" value="ECO:0007669"/>
    <property type="project" value="UniProtKB-KW"/>
</dbReference>
<keyword evidence="13" id="KW-1185">Reference proteome</keyword>
<protein>
    <recommendedName>
        <fullName evidence="11">NTR domain-containing protein</fullName>
    </recommendedName>
</protein>
<feature type="signal peptide" evidence="10">
    <location>
        <begin position="1"/>
        <end position="27"/>
    </location>
</feature>
<evidence type="ECO:0000256" key="9">
    <source>
        <dbReference type="PIRSR" id="PIRSR601820-3"/>
    </source>
</evidence>
<dbReference type="InterPro" id="IPR001820">
    <property type="entry name" value="TIMP"/>
</dbReference>
<keyword evidence="7" id="KW-0481">Metalloenzyme inhibitor</keyword>
<dbReference type="Gene3D" id="3.90.370.10">
    <property type="entry name" value="Tissue inhibitor of metalloproteinase-1. Chain B, domain 1"/>
    <property type="match status" value="1"/>
</dbReference>
<feature type="binding site" evidence="8">
    <location>
        <position position="28"/>
    </location>
    <ligand>
        <name>Zn(2+)</name>
        <dbReference type="ChEBI" id="CHEBI:29105"/>
        <note>ligand shared with metalloproteinase partner</note>
    </ligand>
</feature>
<keyword evidence="8" id="KW-0862">Zinc</keyword>
<dbReference type="GO" id="GO:0005615">
    <property type="term" value="C:extracellular space"/>
    <property type="evidence" value="ECO:0000318"/>
    <property type="project" value="GO_Central"/>
</dbReference>
<dbReference type="PROSITE" id="PS50189">
    <property type="entry name" value="NTR"/>
    <property type="match status" value="1"/>
</dbReference>
<dbReference type="GO" id="GO:0051045">
    <property type="term" value="P:negative regulation of membrane protein ectodomain proteolysis"/>
    <property type="evidence" value="ECO:0000318"/>
    <property type="project" value="GO_Central"/>
</dbReference>
<evidence type="ECO:0000256" key="2">
    <source>
        <dbReference type="ARBA" id="ARBA00011027"/>
    </source>
</evidence>
<keyword evidence="6 9" id="KW-1015">Disulfide bond</keyword>
<dbReference type="GO" id="GO:0031012">
    <property type="term" value="C:extracellular matrix"/>
    <property type="evidence" value="ECO:0000318"/>
    <property type="project" value="GO_Central"/>
</dbReference>
<comment type="subcellular location">
    <subcellularLocation>
        <location evidence="1">Secreted</location>
    </subcellularLocation>
</comment>
<dbReference type="PROSITE" id="PS51257">
    <property type="entry name" value="PROKAR_LIPOPROTEIN"/>
    <property type="match status" value="1"/>
</dbReference>
<dbReference type="PANTHER" id="PTHR11844">
    <property type="entry name" value="METALLOPROTEASE INHIBITOR"/>
    <property type="match status" value="1"/>
</dbReference>
<dbReference type="PANTHER" id="PTHR11844:SF33">
    <property type="entry name" value="TISSUE INHIBITOR OF METALLOPROTEINASE"/>
    <property type="match status" value="1"/>
</dbReference>
<keyword evidence="8" id="KW-0479">Metal-binding</keyword>
<dbReference type="InterPro" id="IPR027465">
    <property type="entry name" value="TIMP_C"/>
</dbReference>
<evidence type="ECO:0000256" key="6">
    <source>
        <dbReference type="ARBA" id="ARBA00023157"/>
    </source>
</evidence>
<evidence type="ECO:0000256" key="4">
    <source>
        <dbReference type="ARBA" id="ARBA00022608"/>
    </source>
</evidence>
<dbReference type="GeneID" id="115919455"/>
<proteinExistence type="inferred from homology"/>
<dbReference type="Gene3D" id="2.40.50.120">
    <property type="match status" value="1"/>
</dbReference>
<dbReference type="SMART" id="SM00206">
    <property type="entry name" value="NTR"/>
    <property type="match status" value="1"/>
</dbReference>
<dbReference type="AlphaFoldDB" id="A0A7M7MZR8"/>
<feature type="disulfide bond" evidence="9">
    <location>
        <begin position="180"/>
        <end position="202"/>
    </location>
</feature>
<dbReference type="OrthoDB" id="6041373at2759"/>
<evidence type="ECO:0000256" key="7">
    <source>
        <dbReference type="ARBA" id="ARBA00023215"/>
    </source>
</evidence>
<dbReference type="InterPro" id="IPR001134">
    <property type="entry name" value="Netrin_domain"/>
</dbReference>
<feature type="disulfide bond" evidence="9">
    <location>
        <begin position="28"/>
        <end position="104"/>
    </location>
</feature>
<evidence type="ECO:0000256" key="3">
    <source>
        <dbReference type="ARBA" id="ARBA00022525"/>
    </source>
</evidence>
<feature type="disulfide bond" evidence="9">
    <location>
        <begin position="40"/>
        <end position="156"/>
    </location>
</feature>